<keyword evidence="1" id="KW-1133">Transmembrane helix</keyword>
<sequence>MFKSILKPIGHIIKFLLKVVLFLLSIFLVILLIVSFVDDKKLPTELIVFGILGICYLLFTLNSWAISSTKRVCPICKSENIELDSVKEIDRWLGKTKVREKMASGKIRERYVQCTKVKKRYTYCCQNPNCKHTYSEIHEEEK</sequence>
<dbReference type="HOGENOM" id="CLU_1832350_0_0_6"/>
<dbReference type="KEGG" id="hap:HAPS_0821"/>
<reference evidence="2 3" key="1">
    <citation type="journal article" date="2009" name="J. Bacteriol.">
        <title>Complete genome sequence of Haemophilus parasuis SH0165.</title>
        <authorList>
            <person name="Yue M."/>
            <person name="Yang F."/>
            <person name="Yang J."/>
            <person name="Bei W."/>
            <person name="Cai X."/>
            <person name="Chen L."/>
            <person name="Dong J."/>
            <person name="Zhou R."/>
            <person name="Jin M."/>
            <person name="Jin Q."/>
            <person name="Chen H."/>
        </authorList>
    </citation>
    <scope>NUCLEOTIDE SEQUENCE [LARGE SCALE GENOMIC DNA]</scope>
    <source>
        <strain evidence="2 3">SH0165</strain>
    </source>
</reference>
<accession>B8F553</accession>
<organism evidence="2 3">
    <name type="scientific">Glaesserella parasuis serovar 5 (strain SH0165)</name>
    <name type="common">Haemophilus parasuis</name>
    <dbReference type="NCBI Taxonomy" id="557723"/>
    <lineage>
        <taxon>Bacteria</taxon>
        <taxon>Pseudomonadati</taxon>
        <taxon>Pseudomonadota</taxon>
        <taxon>Gammaproteobacteria</taxon>
        <taxon>Pasteurellales</taxon>
        <taxon>Pasteurellaceae</taxon>
        <taxon>Glaesserella</taxon>
    </lineage>
</organism>
<keyword evidence="1" id="KW-0472">Membrane</keyword>
<proteinExistence type="predicted"/>
<feature type="transmembrane region" description="Helical" evidence="1">
    <location>
        <begin position="46"/>
        <end position="65"/>
    </location>
</feature>
<feature type="transmembrane region" description="Helical" evidence="1">
    <location>
        <begin position="12"/>
        <end position="34"/>
    </location>
</feature>
<dbReference type="AlphaFoldDB" id="B8F553"/>
<dbReference type="Proteomes" id="UP000006743">
    <property type="component" value="Chromosome"/>
</dbReference>
<evidence type="ECO:0000313" key="3">
    <source>
        <dbReference type="Proteomes" id="UP000006743"/>
    </source>
</evidence>
<evidence type="ECO:0000313" key="2">
    <source>
        <dbReference type="EMBL" id="ACL32455.1"/>
    </source>
</evidence>
<dbReference type="STRING" id="557723.HAPS_0821"/>
<name>B8F553_GLAP5</name>
<dbReference type="PATRIC" id="fig|557723.8.peg.822"/>
<evidence type="ECO:0000256" key="1">
    <source>
        <dbReference type="SAM" id="Phobius"/>
    </source>
</evidence>
<gene>
    <name evidence="2" type="ordered locus">HAPS_0821</name>
</gene>
<keyword evidence="3" id="KW-1185">Reference proteome</keyword>
<dbReference type="EMBL" id="CP001321">
    <property type="protein sequence ID" value="ACL32455.1"/>
    <property type="molecule type" value="Genomic_DNA"/>
</dbReference>
<keyword evidence="1" id="KW-0812">Transmembrane</keyword>
<protein>
    <submittedName>
        <fullName evidence="2">Uncharacterized protein</fullName>
    </submittedName>
</protein>